<evidence type="ECO:0000313" key="3">
    <source>
        <dbReference type="EMBL" id="ABT15850.1"/>
    </source>
</evidence>
<dbReference type="GeneID" id="5364488"/>
<evidence type="ECO:0000256" key="2">
    <source>
        <dbReference type="SAM" id="Phobius"/>
    </source>
</evidence>
<keyword evidence="2" id="KW-1133">Transmembrane helix</keyword>
<dbReference type="EMBL" id="DQ890022">
    <property type="protein sequence ID" value="ABT15850.1"/>
    <property type="molecule type" value="Genomic_DNA"/>
</dbReference>
<dbReference type="KEGG" id="vg:5364488"/>
<organismHost>
    <name type="scientific">Paramecium bursaria</name>
    <dbReference type="NCBI Taxonomy" id="74790"/>
</organismHost>
<feature type="transmembrane region" description="Helical" evidence="2">
    <location>
        <begin position="538"/>
        <end position="568"/>
    </location>
</feature>
<evidence type="ECO:0000256" key="1">
    <source>
        <dbReference type="SAM" id="MobiDB-lite"/>
    </source>
</evidence>
<name>A7J7R9_PBCVF</name>
<proteinExistence type="predicted"/>
<gene>
    <name evidence="3" type="primary">N565L</name>
    <name evidence="3" type="ORF">FR483_N565L</name>
</gene>
<sequence>MSTSKTVKSMAPIRPLPISQSKPAPAPVPKPAPAPVPKPAPAPVPKSAPKPAPSPVPKPTPAPVPKPAPKPEPAPVPKPTPAPVPKPAPKPAPAPVPKPAPKPTPAPVPKPAPAPVPKPAPKPAPAPVPKPAPAPVPKPAPAPVPKPAPKPAPAPVPKPAPKPAPAPVPKPAPAPVPKPAPAPVPKPAPKPAPAPVPKPAPKPAPAPVPKPAPKPAPAPAPAPKKPATPSQDDIAVQGTVMKIVSPTQVRIKFTDPDGVLRTPVITKTNHGLVNGSDVVVLLKSTPPYTFVSLYQENAKNEPSPVGPQLLPSIEIKGQAPMLPIADIPNQFEQQSKLTYPISPSIDNGPMVTPGYVKTSCIMEAIQKCSKQDDDNTQSNFSLSSGTKMPLPLPMAPRETFTDLFLNQNYLNKIDDKNVNYDTGMDYTVDFEVSTTPFEQARMVPENQLGNAIPRTPDFKVPLNPIAAETEQIVPDDYPNVIKSRADTPIVDIIAKSSMNVGASVVNYAKVAGSWLSQYYSGMAKNDAISTVFKDNAKMISILIAVAVGSFIMNAGVSAIVVGIILLLAMKNVSQVF</sequence>
<protein>
    <submittedName>
        <fullName evidence="3">Uncharacterized protein N565L</fullName>
    </submittedName>
</protein>
<dbReference type="OrthoDB" id="19078at10239"/>
<keyword evidence="2" id="KW-0472">Membrane</keyword>
<dbReference type="PANTHER" id="PTHR34403">
    <property type="entry name" value="TOL-PAL SYSTEM PROTEIN TOLA"/>
    <property type="match status" value="1"/>
</dbReference>
<feature type="compositionally biased region" description="Pro residues" evidence="1">
    <location>
        <begin position="24"/>
        <end position="226"/>
    </location>
</feature>
<dbReference type="RefSeq" id="YP_001426197.1">
    <property type="nucleotide sequence ID" value="NC_008603.1"/>
</dbReference>
<feature type="region of interest" description="Disordered" evidence="1">
    <location>
        <begin position="1"/>
        <end position="231"/>
    </location>
</feature>
<organism evidence="3 4">
    <name type="scientific">Paramecium bursaria Chlorella virus FR483</name>
    <name type="common">PBCV-FR483</name>
    <dbReference type="NCBI Taxonomy" id="399781"/>
    <lineage>
        <taxon>Viruses</taxon>
        <taxon>Varidnaviria</taxon>
        <taxon>Bamfordvirae</taxon>
        <taxon>Nucleocytoviricota</taxon>
        <taxon>Megaviricetes</taxon>
        <taxon>Algavirales</taxon>
        <taxon>Phycodnaviridae</taxon>
        <taxon>Chlorovirus</taxon>
        <taxon>Chlorovirus conductrix</taxon>
        <taxon>Paramecium bursaria Chlorella virus A1</taxon>
    </lineage>
</organism>
<evidence type="ECO:0000313" key="4">
    <source>
        <dbReference type="Proteomes" id="UP000204095"/>
    </source>
</evidence>
<dbReference type="PANTHER" id="PTHR34403:SF14">
    <property type="entry name" value="OS05G0225800 PROTEIN"/>
    <property type="match status" value="1"/>
</dbReference>
<dbReference type="Proteomes" id="UP000204095">
    <property type="component" value="Segment"/>
</dbReference>
<keyword evidence="2" id="KW-0812">Transmembrane</keyword>
<reference evidence="3 4" key="1">
    <citation type="journal article" date="2007" name="Virology">
        <title>Sequence and annotation of the 314-kb MT325 and the 321-kb FR483 viruses that infect Chlorella Pbi.</title>
        <authorList>
            <person name="Fitzgerald L.A."/>
            <person name="Graves M.V."/>
            <person name="Li X."/>
            <person name="Feldblyum T."/>
            <person name="Hartigan J."/>
            <person name="Van Etten J.L."/>
        </authorList>
    </citation>
    <scope>NUCLEOTIDE SEQUENCE [LARGE SCALE GENOMIC DNA]</scope>
    <source>
        <strain evidence="3 4">FR483</strain>
    </source>
</reference>
<dbReference type="InterPro" id="IPR050972">
    <property type="entry name" value="SDr-like"/>
</dbReference>
<accession>A7J7R9</accession>